<dbReference type="OrthoDB" id="680602at2"/>
<evidence type="ECO:0000313" key="9">
    <source>
        <dbReference type="Proteomes" id="UP000295197"/>
    </source>
</evidence>
<name>A0A4R3W3R2_9SPHI</name>
<dbReference type="Pfam" id="PF20216">
    <property type="entry name" value="DUF6576"/>
    <property type="match status" value="1"/>
</dbReference>
<evidence type="ECO:0000259" key="7">
    <source>
        <dbReference type="Pfam" id="PF20216"/>
    </source>
</evidence>
<gene>
    <name evidence="8" type="ORF">EDC17_1001115</name>
</gene>
<feature type="domain" description="DUF6576" evidence="7">
    <location>
        <begin position="238"/>
        <end position="284"/>
    </location>
</feature>
<comment type="caution">
    <text evidence="8">The sequence shown here is derived from an EMBL/GenBank/DDBJ whole genome shotgun (WGS) entry which is preliminary data.</text>
</comment>
<keyword evidence="4 5" id="KW-0472">Membrane</keyword>
<evidence type="ECO:0000259" key="6">
    <source>
        <dbReference type="Pfam" id="PF01694"/>
    </source>
</evidence>
<feature type="transmembrane region" description="Helical" evidence="5">
    <location>
        <begin position="110"/>
        <end position="128"/>
    </location>
</feature>
<feature type="transmembrane region" description="Helical" evidence="5">
    <location>
        <begin position="194"/>
        <end position="212"/>
    </location>
</feature>
<dbReference type="GO" id="GO:0016020">
    <property type="term" value="C:membrane"/>
    <property type="evidence" value="ECO:0007669"/>
    <property type="project" value="UniProtKB-SubCell"/>
</dbReference>
<feature type="domain" description="Peptidase S54 rhomboid" evidence="6">
    <location>
        <begin position="70"/>
        <end position="206"/>
    </location>
</feature>
<evidence type="ECO:0000256" key="1">
    <source>
        <dbReference type="ARBA" id="ARBA00004141"/>
    </source>
</evidence>
<dbReference type="InterPro" id="IPR022764">
    <property type="entry name" value="Peptidase_S54_rhomboid_dom"/>
</dbReference>
<dbReference type="GO" id="GO:0006508">
    <property type="term" value="P:proteolysis"/>
    <property type="evidence" value="ECO:0007669"/>
    <property type="project" value="UniProtKB-KW"/>
</dbReference>
<evidence type="ECO:0000256" key="3">
    <source>
        <dbReference type="ARBA" id="ARBA00022989"/>
    </source>
</evidence>
<evidence type="ECO:0000256" key="4">
    <source>
        <dbReference type="ARBA" id="ARBA00023136"/>
    </source>
</evidence>
<keyword evidence="3 5" id="KW-1133">Transmembrane helix</keyword>
<dbReference type="InterPro" id="IPR046483">
    <property type="entry name" value="DUF6576"/>
</dbReference>
<dbReference type="GO" id="GO:0004252">
    <property type="term" value="F:serine-type endopeptidase activity"/>
    <property type="evidence" value="ECO:0007669"/>
    <property type="project" value="InterPro"/>
</dbReference>
<feature type="transmembrane region" description="Helical" evidence="5">
    <location>
        <begin position="140"/>
        <end position="159"/>
    </location>
</feature>
<reference evidence="8 9" key="1">
    <citation type="submission" date="2019-03" db="EMBL/GenBank/DDBJ databases">
        <title>Genomic Encyclopedia of Type Strains, Phase IV (KMG-IV): sequencing the most valuable type-strain genomes for metagenomic binning, comparative biology and taxonomic classification.</title>
        <authorList>
            <person name="Goeker M."/>
        </authorList>
    </citation>
    <scope>NUCLEOTIDE SEQUENCE [LARGE SCALE GENOMIC DNA]</scope>
    <source>
        <strain evidence="8 9">DSM 22362</strain>
    </source>
</reference>
<dbReference type="Gene3D" id="1.20.1540.10">
    <property type="entry name" value="Rhomboid-like"/>
    <property type="match status" value="1"/>
</dbReference>
<keyword evidence="8" id="KW-0645">Protease</keyword>
<dbReference type="Proteomes" id="UP000295197">
    <property type="component" value="Unassembled WGS sequence"/>
</dbReference>
<feature type="transmembrane region" description="Helical" evidence="5">
    <location>
        <begin position="20"/>
        <end position="43"/>
    </location>
</feature>
<keyword evidence="8" id="KW-0378">Hydrolase</keyword>
<dbReference type="SUPFAM" id="SSF144091">
    <property type="entry name" value="Rhomboid-like"/>
    <property type="match status" value="1"/>
</dbReference>
<evidence type="ECO:0000313" key="8">
    <source>
        <dbReference type="EMBL" id="TCV20772.1"/>
    </source>
</evidence>
<dbReference type="EMBL" id="SMBZ01000001">
    <property type="protein sequence ID" value="TCV20772.1"/>
    <property type="molecule type" value="Genomic_DNA"/>
</dbReference>
<keyword evidence="9" id="KW-1185">Reference proteome</keyword>
<evidence type="ECO:0000256" key="2">
    <source>
        <dbReference type="ARBA" id="ARBA00022692"/>
    </source>
</evidence>
<sequence length="286" mass="32723">MRENVVTSFIRDTYKTTSIIPYIITAQVVLFVLLHILELLTFAETTSVDLFSLLLSKSTLPLRAEDFISQPWSFITHPFIYQSLWNLLFDCLWLYWIGNMFLTYLNTRQFNTVFIGGLAAGALLYLSLGFIPNFHAQGLSWHTSAFGLAALISALLLLVPNAELRLFLLGNVKFKWIAIVYLGIQFALHINSNPAAAITYIVIAAGGMLFMHQLQNGKDWSKVLDRKRRKLKPIKGNYTINQKNVEQEYPDQHQIDQILDKISLNGYESLTSREKELLFRASKKQD</sequence>
<organism evidence="8 9">
    <name type="scientific">Sphingobacterium alimentarium</name>
    <dbReference type="NCBI Taxonomy" id="797292"/>
    <lineage>
        <taxon>Bacteria</taxon>
        <taxon>Pseudomonadati</taxon>
        <taxon>Bacteroidota</taxon>
        <taxon>Sphingobacteriia</taxon>
        <taxon>Sphingobacteriales</taxon>
        <taxon>Sphingobacteriaceae</taxon>
        <taxon>Sphingobacterium</taxon>
    </lineage>
</organism>
<keyword evidence="2 5" id="KW-0812">Transmembrane</keyword>
<proteinExistence type="predicted"/>
<feature type="transmembrane region" description="Helical" evidence="5">
    <location>
        <begin position="79"/>
        <end position="98"/>
    </location>
</feature>
<comment type="subcellular location">
    <subcellularLocation>
        <location evidence="1">Membrane</location>
        <topology evidence="1">Multi-pass membrane protein</topology>
    </subcellularLocation>
</comment>
<dbReference type="AlphaFoldDB" id="A0A4R3W3R2"/>
<dbReference type="RefSeq" id="WP_132775894.1">
    <property type="nucleotide sequence ID" value="NZ_SMBZ01000001.1"/>
</dbReference>
<dbReference type="InterPro" id="IPR035952">
    <property type="entry name" value="Rhomboid-like_sf"/>
</dbReference>
<feature type="transmembrane region" description="Helical" evidence="5">
    <location>
        <begin position="166"/>
        <end position="188"/>
    </location>
</feature>
<accession>A0A4R3W3R2</accession>
<protein>
    <submittedName>
        <fullName evidence="8">Membrane associated rhomboid family serine protease</fullName>
    </submittedName>
</protein>
<evidence type="ECO:0000256" key="5">
    <source>
        <dbReference type="SAM" id="Phobius"/>
    </source>
</evidence>
<dbReference type="Pfam" id="PF01694">
    <property type="entry name" value="Rhomboid"/>
    <property type="match status" value="1"/>
</dbReference>